<dbReference type="Pfam" id="PF13471">
    <property type="entry name" value="Transglut_core3"/>
    <property type="match status" value="1"/>
</dbReference>
<gene>
    <name evidence="2" type="ORF">AOA14_08585</name>
</gene>
<dbReference type="AlphaFoldDB" id="A0A142VZE7"/>
<name>A0A142VZE7_9SPHN</name>
<dbReference type="InterPro" id="IPR053521">
    <property type="entry name" value="McjB-like"/>
</dbReference>
<reference evidence="3" key="1">
    <citation type="submission" date="2015-11" db="EMBL/GenBank/DDBJ databases">
        <title>Complete genome sequence of a polyethylene glycol-degrading strain Sphingopyxis terrae strain 203-1 (NBRC 15098).</title>
        <authorList>
            <person name="Yoshiyuki O."/>
            <person name="Shouta N."/>
            <person name="Nagata Y."/>
            <person name="Numata M."/>
            <person name="Tsuchikane K."/>
            <person name="Hosoyama A."/>
            <person name="Yamazoe A."/>
            <person name="Tsuda M."/>
            <person name="Fujita N."/>
            <person name="Kawai F."/>
        </authorList>
    </citation>
    <scope>NUCLEOTIDE SEQUENCE [LARGE SCALE GENOMIC DNA]</scope>
    <source>
        <strain evidence="3">203-1</strain>
    </source>
</reference>
<dbReference type="EMBL" id="CP013342">
    <property type="protein sequence ID" value="AMU94655.1"/>
    <property type="molecule type" value="Genomic_DNA"/>
</dbReference>
<proteinExistence type="predicted"/>
<organism evidence="2 3">
    <name type="scientific">Sphingopyxis terrae subsp. terrae NBRC 15098</name>
    <dbReference type="NCBI Taxonomy" id="1219058"/>
    <lineage>
        <taxon>Bacteria</taxon>
        <taxon>Pseudomonadati</taxon>
        <taxon>Pseudomonadota</taxon>
        <taxon>Alphaproteobacteria</taxon>
        <taxon>Sphingomonadales</taxon>
        <taxon>Sphingomonadaceae</taxon>
        <taxon>Sphingopyxis</taxon>
    </lineage>
</organism>
<evidence type="ECO:0000313" key="2">
    <source>
        <dbReference type="EMBL" id="AMU94655.1"/>
    </source>
</evidence>
<accession>A0A142VZE7</accession>
<dbReference type="Proteomes" id="UP000076234">
    <property type="component" value="Chromosome"/>
</dbReference>
<dbReference type="InterPro" id="IPR032708">
    <property type="entry name" value="McjB_C"/>
</dbReference>
<feature type="domain" description="Microcin J25-processing protein McjB C-terminal" evidence="1">
    <location>
        <begin position="113"/>
        <end position="211"/>
    </location>
</feature>
<evidence type="ECO:0000313" key="3">
    <source>
        <dbReference type="Proteomes" id="UP000076234"/>
    </source>
</evidence>
<dbReference type="RefSeq" id="WP_202988441.1">
    <property type="nucleotide sequence ID" value="NZ_CP013342.1"/>
</dbReference>
<sequence length="213" mass="23099">MGKPASAATYWCRTGNGFIFLDLASDRYFTLEPSAADRFSLIIHRGQEAADEDWLAARGLHNLARPVDQIFPEAIAPTSSYLDSPGAEKASAVDTIRAIYALALARRHVRKLRLGQILSTFPQIEPLPTEEQRSAGRSAAAAFKRARRYFSGVDECLGCGVAMRRVLAGKGCDARLVVGVTLPFAAHCWVQLGSAVLTDPLDVVLPYTPILIA</sequence>
<dbReference type="NCBIfam" id="NF033537">
    <property type="entry name" value="lasso_biosyn_B2"/>
    <property type="match status" value="1"/>
</dbReference>
<evidence type="ECO:0000259" key="1">
    <source>
        <dbReference type="Pfam" id="PF13471"/>
    </source>
</evidence>
<reference evidence="2 3" key="2">
    <citation type="journal article" date="2016" name="Genome Announc.">
        <title>Complete Genome Sequence of Sphingopyxis terrae Strain 203-1 (NBRC 111660), a Polyethylene Glycol Degrader.</title>
        <authorList>
            <person name="Ohtsubo Y."/>
            <person name="Nonoyama S."/>
            <person name="Nagata Y."/>
            <person name="Numata M."/>
            <person name="Tsuchikane K."/>
            <person name="Hosoyama A."/>
            <person name="Yamazoe A."/>
            <person name="Tsuda M."/>
            <person name="Fujita N."/>
            <person name="Kawai F."/>
        </authorList>
    </citation>
    <scope>NUCLEOTIDE SEQUENCE [LARGE SCALE GENOMIC DNA]</scope>
    <source>
        <strain evidence="2 3">203-1</strain>
    </source>
</reference>
<protein>
    <recommendedName>
        <fullName evidence="1">Microcin J25-processing protein McjB C-terminal domain-containing protein</fullName>
    </recommendedName>
</protein>
<dbReference type="KEGG" id="ster:AOA14_08585"/>